<evidence type="ECO:0000313" key="2">
    <source>
        <dbReference type="EMBL" id="EFA06930.2"/>
    </source>
</evidence>
<feature type="transmembrane region" description="Helical" evidence="1">
    <location>
        <begin position="74"/>
        <end position="97"/>
    </location>
</feature>
<dbReference type="KEGG" id="tca:103313667"/>
<dbReference type="GO" id="GO:0016020">
    <property type="term" value="C:membrane"/>
    <property type="evidence" value="ECO:0000318"/>
    <property type="project" value="GO_Central"/>
</dbReference>
<feature type="transmembrane region" description="Helical" evidence="1">
    <location>
        <begin position="43"/>
        <end position="62"/>
    </location>
</feature>
<dbReference type="AlphaFoldDB" id="D6WQ68"/>
<proteinExistence type="predicted"/>
<keyword evidence="1" id="KW-1133">Transmembrane helix</keyword>
<protein>
    <recommendedName>
        <fullName evidence="4">MARVEL domain-containing protein</fullName>
    </recommendedName>
</protein>
<dbReference type="HOGENOM" id="CLU_1779824_0_0_1"/>
<keyword evidence="1" id="KW-0812">Transmembrane</keyword>
<keyword evidence="1" id="KW-0472">Membrane</keyword>
<accession>D6WQ68</accession>
<keyword evidence="3" id="KW-1185">Reference proteome</keyword>
<reference evidence="2 3" key="1">
    <citation type="journal article" date="2008" name="Nature">
        <title>The genome of the model beetle and pest Tribolium castaneum.</title>
        <authorList>
            <consortium name="Tribolium Genome Sequencing Consortium"/>
            <person name="Richards S."/>
            <person name="Gibbs R.A."/>
            <person name="Weinstock G.M."/>
            <person name="Brown S.J."/>
            <person name="Denell R."/>
            <person name="Beeman R.W."/>
            <person name="Gibbs R."/>
            <person name="Beeman R.W."/>
            <person name="Brown S.J."/>
            <person name="Bucher G."/>
            <person name="Friedrich M."/>
            <person name="Grimmelikhuijzen C.J."/>
            <person name="Klingler M."/>
            <person name="Lorenzen M."/>
            <person name="Richards S."/>
            <person name="Roth S."/>
            <person name="Schroder R."/>
            <person name="Tautz D."/>
            <person name="Zdobnov E.M."/>
            <person name="Muzny D."/>
            <person name="Gibbs R.A."/>
            <person name="Weinstock G.M."/>
            <person name="Attaway T."/>
            <person name="Bell S."/>
            <person name="Buhay C.J."/>
            <person name="Chandrabose M.N."/>
            <person name="Chavez D."/>
            <person name="Clerk-Blankenburg K.P."/>
            <person name="Cree A."/>
            <person name="Dao M."/>
            <person name="Davis C."/>
            <person name="Chacko J."/>
            <person name="Dinh H."/>
            <person name="Dugan-Rocha S."/>
            <person name="Fowler G."/>
            <person name="Garner T.T."/>
            <person name="Garnes J."/>
            <person name="Gnirke A."/>
            <person name="Hawes A."/>
            <person name="Hernandez J."/>
            <person name="Hines S."/>
            <person name="Holder M."/>
            <person name="Hume J."/>
            <person name="Jhangiani S.N."/>
            <person name="Joshi V."/>
            <person name="Khan Z.M."/>
            <person name="Jackson L."/>
            <person name="Kovar C."/>
            <person name="Kowis A."/>
            <person name="Lee S."/>
            <person name="Lewis L.R."/>
            <person name="Margolis J."/>
            <person name="Morgan M."/>
            <person name="Nazareth L.V."/>
            <person name="Nguyen N."/>
            <person name="Okwuonu G."/>
            <person name="Parker D."/>
            <person name="Richards S."/>
            <person name="Ruiz S.J."/>
            <person name="Santibanez J."/>
            <person name="Savard J."/>
            <person name="Scherer S.E."/>
            <person name="Schneider B."/>
            <person name="Sodergren E."/>
            <person name="Tautz D."/>
            <person name="Vattahil S."/>
            <person name="Villasana D."/>
            <person name="White C.S."/>
            <person name="Wright R."/>
            <person name="Park Y."/>
            <person name="Beeman R.W."/>
            <person name="Lord J."/>
            <person name="Oppert B."/>
            <person name="Lorenzen M."/>
            <person name="Brown S."/>
            <person name="Wang L."/>
            <person name="Savard J."/>
            <person name="Tautz D."/>
            <person name="Richards S."/>
            <person name="Weinstock G."/>
            <person name="Gibbs R.A."/>
            <person name="Liu Y."/>
            <person name="Worley K."/>
            <person name="Weinstock G."/>
            <person name="Elsik C.G."/>
            <person name="Reese J.T."/>
            <person name="Elhaik E."/>
            <person name="Landan G."/>
            <person name="Graur D."/>
            <person name="Arensburger P."/>
            <person name="Atkinson P."/>
            <person name="Beeman R.W."/>
            <person name="Beidler J."/>
            <person name="Brown S.J."/>
            <person name="Demuth J.P."/>
            <person name="Drury D.W."/>
            <person name="Du Y.Z."/>
            <person name="Fujiwara H."/>
            <person name="Lorenzen M."/>
            <person name="Maselli V."/>
            <person name="Osanai M."/>
            <person name="Park Y."/>
            <person name="Robertson H.M."/>
            <person name="Tu Z."/>
            <person name="Wang J.J."/>
            <person name="Wang S."/>
            <person name="Richards S."/>
            <person name="Song H."/>
            <person name="Zhang L."/>
            <person name="Sodergren E."/>
            <person name="Werner D."/>
            <person name="Stanke M."/>
            <person name="Morgenstern B."/>
            <person name="Solovyev V."/>
            <person name="Kosarev P."/>
            <person name="Brown G."/>
            <person name="Chen H.C."/>
            <person name="Ermolaeva O."/>
            <person name="Hlavina W."/>
            <person name="Kapustin Y."/>
            <person name="Kiryutin B."/>
            <person name="Kitts P."/>
            <person name="Maglott D."/>
            <person name="Pruitt K."/>
            <person name="Sapojnikov V."/>
            <person name="Souvorov A."/>
            <person name="Mackey A.J."/>
            <person name="Waterhouse R.M."/>
            <person name="Wyder S."/>
            <person name="Zdobnov E.M."/>
            <person name="Zdobnov E.M."/>
            <person name="Wyder S."/>
            <person name="Kriventseva E.V."/>
            <person name="Kadowaki T."/>
            <person name="Bork P."/>
            <person name="Aranda M."/>
            <person name="Bao R."/>
            <person name="Beermann A."/>
            <person name="Berns N."/>
            <person name="Bolognesi R."/>
            <person name="Bonneton F."/>
            <person name="Bopp D."/>
            <person name="Brown S.J."/>
            <person name="Bucher G."/>
            <person name="Butts T."/>
            <person name="Chaumot A."/>
            <person name="Denell R.E."/>
            <person name="Ferrier D.E."/>
            <person name="Friedrich M."/>
            <person name="Gordon C.M."/>
            <person name="Jindra M."/>
            <person name="Klingler M."/>
            <person name="Lan Q."/>
            <person name="Lattorff H.M."/>
            <person name="Laudet V."/>
            <person name="von Levetsow C."/>
            <person name="Liu Z."/>
            <person name="Lutz R."/>
            <person name="Lynch J.A."/>
            <person name="da Fonseca R.N."/>
            <person name="Posnien N."/>
            <person name="Reuter R."/>
            <person name="Roth S."/>
            <person name="Savard J."/>
            <person name="Schinko J.B."/>
            <person name="Schmitt C."/>
            <person name="Schoppmeier M."/>
            <person name="Schroder R."/>
            <person name="Shippy T.D."/>
            <person name="Simonnet F."/>
            <person name="Marques-Souza H."/>
            <person name="Tautz D."/>
            <person name="Tomoyasu Y."/>
            <person name="Trauner J."/>
            <person name="Van der Zee M."/>
            <person name="Vervoort M."/>
            <person name="Wittkopp N."/>
            <person name="Wimmer E.A."/>
            <person name="Yang X."/>
            <person name="Jones A.K."/>
            <person name="Sattelle D.B."/>
            <person name="Ebert P.R."/>
            <person name="Nelson D."/>
            <person name="Scott J.G."/>
            <person name="Beeman R.W."/>
            <person name="Muthukrishnan S."/>
            <person name="Kramer K.J."/>
            <person name="Arakane Y."/>
            <person name="Beeman R.W."/>
            <person name="Zhu Q."/>
            <person name="Hogenkamp D."/>
            <person name="Dixit R."/>
            <person name="Oppert B."/>
            <person name="Jiang H."/>
            <person name="Zou Z."/>
            <person name="Marshall J."/>
            <person name="Elpidina E."/>
            <person name="Vinokurov K."/>
            <person name="Oppert C."/>
            <person name="Zou Z."/>
            <person name="Evans J."/>
            <person name="Lu Z."/>
            <person name="Zhao P."/>
            <person name="Sumathipala N."/>
            <person name="Altincicek B."/>
            <person name="Vilcinskas A."/>
            <person name="Williams M."/>
            <person name="Hultmark D."/>
            <person name="Hetru C."/>
            <person name="Jiang H."/>
            <person name="Grimmelikhuijzen C.J."/>
            <person name="Hauser F."/>
            <person name="Cazzamali G."/>
            <person name="Williamson M."/>
            <person name="Park Y."/>
            <person name="Li B."/>
            <person name="Tanaka Y."/>
            <person name="Predel R."/>
            <person name="Neupert S."/>
            <person name="Schachtner J."/>
            <person name="Verleyen P."/>
            <person name="Raible F."/>
            <person name="Bork P."/>
            <person name="Friedrich M."/>
            <person name="Walden K.K."/>
            <person name="Robertson H.M."/>
            <person name="Angeli S."/>
            <person name="Foret S."/>
            <person name="Bucher G."/>
            <person name="Schuetz S."/>
            <person name="Maleszka R."/>
            <person name="Wimmer E.A."/>
            <person name="Beeman R.W."/>
            <person name="Lorenzen M."/>
            <person name="Tomoyasu Y."/>
            <person name="Miller S.C."/>
            <person name="Grossmann D."/>
            <person name="Bucher G."/>
        </authorList>
    </citation>
    <scope>NUCLEOTIDE SEQUENCE [LARGE SCALE GENOMIC DNA]</scope>
    <source>
        <strain evidence="2 3">Georgia GA2</strain>
    </source>
</reference>
<reference evidence="2 3" key="2">
    <citation type="journal article" date="2010" name="Nucleic Acids Res.">
        <title>BeetleBase in 2010: revisions to provide comprehensive genomic information for Tribolium castaneum.</title>
        <authorList>
            <person name="Kim H.S."/>
            <person name="Murphy T."/>
            <person name="Xia J."/>
            <person name="Caragea D."/>
            <person name="Park Y."/>
            <person name="Beeman R.W."/>
            <person name="Lorenzen M.D."/>
            <person name="Butcher S."/>
            <person name="Manak J.R."/>
            <person name="Brown S.J."/>
        </authorList>
    </citation>
    <scope>GENOME REANNOTATION</scope>
    <source>
        <strain evidence="2 3">Georgia GA2</strain>
    </source>
</reference>
<sequence length="198" mass="21964">MAERAINQKKAQFLNTFAPKSASFDELVRDKLEPGKFLLTKTGWTKILAIIVCLAALALFLAQSWDQCYDRPDWFTTVFPVCVGCNVGVQFLFYLMFSCGGTVKYPGKWVTADIILNLIFSLVGIIGSVMTVSTTIECRENPTMHKVPGFLGIVGGVLSVVGCAAIFLMYRYVEEEDEGPVPQTPLERNIDLRKSIHA</sequence>
<gene>
    <name evidence="2" type="primary">AUGUSTUS-3.0.2_09880</name>
    <name evidence="2" type="ORF">TcasGA2_TC009880</name>
</gene>
<feature type="transmembrane region" description="Helical" evidence="1">
    <location>
        <begin position="109"/>
        <end position="130"/>
    </location>
</feature>
<organism evidence="2 3">
    <name type="scientific">Tribolium castaneum</name>
    <name type="common">Red flour beetle</name>
    <dbReference type="NCBI Taxonomy" id="7070"/>
    <lineage>
        <taxon>Eukaryota</taxon>
        <taxon>Metazoa</taxon>
        <taxon>Ecdysozoa</taxon>
        <taxon>Arthropoda</taxon>
        <taxon>Hexapoda</taxon>
        <taxon>Insecta</taxon>
        <taxon>Pterygota</taxon>
        <taxon>Neoptera</taxon>
        <taxon>Endopterygota</taxon>
        <taxon>Coleoptera</taxon>
        <taxon>Polyphaga</taxon>
        <taxon>Cucujiformia</taxon>
        <taxon>Tenebrionidae</taxon>
        <taxon>Tenebrionidae incertae sedis</taxon>
        <taxon>Tribolium</taxon>
    </lineage>
</organism>
<evidence type="ECO:0000256" key="1">
    <source>
        <dbReference type="SAM" id="Phobius"/>
    </source>
</evidence>
<dbReference type="OrthoDB" id="6753431at2759"/>
<evidence type="ECO:0008006" key="4">
    <source>
        <dbReference type="Google" id="ProtNLM"/>
    </source>
</evidence>
<dbReference type="EMBL" id="KQ971354">
    <property type="protein sequence ID" value="EFA06930.2"/>
    <property type="molecule type" value="Genomic_DNA"/>
</dbReference>
<dbReference type="InParanoid" id="D6WQ68"/>
<evidence type="ECO:0000313" key="3">
    <source>
        <dbReference type="Proteomes" id="UP000007266"/>
    </source>
</evidence>
<dbReference type="Proteomes" id="UP000007266">
    <property type="component" value="Linkage group 7"/>
</dbReference>
<feature type="transmembrane region" description="Helical" evidence="1">
    <location>
        <begin position="150"/>
        <end position="170"/>
    </location>
</feature>
<name>D6WQ68_TRICA</name>